<dbReference type="EMBL" id="QXGM01000002">
    <property type="protein sequence ID" value="RSX54929.1"/>
    <property type="molecule type" value="Genomic_DNA"/>
</dbReference>
<keyword evidence="2" id="KW-1185">Reference proteome</keyword>
<accession>A0A430FQ12</accession>
<evidence type="ECO:0008006" key="3">
    <source>
        <dbReference type="Google" id="ProtNLM"/>
    </source>
</evidence>
<gene>
    <name evidence="1" type="ORF">D2E26_0983</name>
</gene>
<name>A0A430FQ12_9BIFI</name>
<evidence type="ECO:0000313" key="2">
    <source>
        <dbReference type="Proteomes" id="UP000287609"/>
    </source>
</evidence>
<sequence>MQRSEMQQAIVDAEWQMFQQTQGRDGRAECQNNYPQFILMRMSQFMTWPDNLLESYLVDLTRARAVGRNLITEKYARMMITTDPEIYDREIKQALSVLDKQRVTMQEQIISKQIQWAREFRAQYPHLGAAMRVLETREDSDAQTSFETYLRGELSTYSDKTLNLYNQLILTYVQNGKNLTQQTVRNTIELAGFKDLASAEAAQA</sequence>
<dbReference type="AlphaFoldDB" id="A0A430FQ12"/>
<proteinExistence type="predicted"/>
<reference evidence="1 2" key="1">
    <citation type="submission" date="2018-09" db="EMBL/GenBank/DDBJ databases">
        <title>Characterization of the phylogenetic diversity of five novel species belonging to the genus Bifidobacterium.</title>
        <authorList>
            <person name="Lugli G.A."/>
            <person name="Duranti S."/>
            <person name="Milani C."/>
        </authorList>
    </citation>
    <scope>NUCLEOTIDE SEQUENCE [LARGE SCALE GENOMIC DNA]</scope>
    <source>
        <strain evidence="1 2">2036B</strain>
    </source>
</reference>
<evidence type="ECO:0000313" key="1">
    <source>
        <dbReference type="EMBL" id="RSX54929.1"/>
    </source>
</evidence>
<organism evidence="1 2">
    <name type="scientific">Bifidobacterium dolichotidis</name>
    <dbReference type="NCBI Taxonomy" id="2306976"/>
    <lineage>
        <taxon>Bacteria</taxon>
        <taxon>Bacillati</taxon>
        <taxon>Actinomycetota</taxon>
        <taxon>Actinomycetes</taxon>
        <taxon>Bifidobacteriales</taxon>
        <taxon>Bifidobacteriaceae</taxon>
        <taxon>Bifidobacterium</taxon>
    </lineage>
</organism>
<dbReference type="OrthoDB" id="5387164at2"/>
<protein>
    <recommendedName>
        <fullName evidence="3">DUF4125 domain-containing protein</fullName>
    </recommendedName>
</protein>
<dbReference type="Pfam" id="PF13526">
    <property type="entry name" value="DUF4125"/>
    <property type="match status" value="1"/>
</dbReference>
<comment type="caution">
    <text evidence="1">The sequence shown here is derived from an EMBL/GenBank/DDBJ whole genome shotgun (WGS) entry which is preliminary data.</text>
</comment>
<dbReference type="InterPro" id="IPR025191">
    <property type="entry name" value="DUF4125"/>
</dbReference>
<dbReference type="Proteomes" id="UP000287609">
    <property type="component" value="Unassembled WGS sequence"/>
</dbReference>
<dbReference type="RefSeq" id="WP_125963607.1">
    <property type="nucleotide sequence ID" value="NZ_QXGM01000002.1"/>
</dbReference>